<proteinExistence type="predicted"/>
<gene>
    <name evidence="3" type="ORF">AWL63_19065</name>
</gene>
<evidence type="ECO:0000259" key="2">
    <source>
        <dbReference type="Pfam" id="PF05065"/>
    </source>
</evidence>
<dbReference type="AlphaFoldDB" id="A0A1B3ZE75"/>
<dbReference type="KEGG" id="span:AWL63_19065"/>
<evidence type="ECO:0000256" key="1">
    <source>
        <dbReference type="ARBA" id="ARBA00004328"/>
    </source>
</evidence>
<feature type="domain" description="Phage capsid-like C-terminal" evidence="2">
    <location>
        <begin position="145"/>
        <end position="431"/>
    </location>
</feature>
<dbReference type="Gene3D" id="3.30.2400.10">
    <property type="entry name" value="Major capsid protein gp5"/>
    <property type="match status" value="1"/>
</dbReference>
<keyword evidence="4" id="KW-1185">Reference proteome</keyword>
<dbReference type="InterPro" id="IPR054612">
    <property type="entry name" value="Phage_capsid-like_C"/>
</dbReference>
<dbReference type="EMBL" id="CP014168">
    <property type="protein sequence ID" value="AOH85731.1"/>
    <property type="molecule type" value="Genomic_DNA"/>
</dbReference>
<protein>
    <recommendedName>
        <fullName evidence="2">Phage capsid-like C-terminal domain-containing protein</fullName>
    </recommendedName>
</protein>
<dbReference type="InterPro" id="IPR024455">
    <property type="entry name" value="Phage_capsid"/>
</dbReference>
<dbReference type="OrthoDB" id="6982310at2"/>
<accession>A0A1B3ZE75</accession>
<evidence type="ECO:0000313" key="4">
    <source>
        <dbReference type="Proteomes" id="UP000094256"/>
    </source>
</evidence>
<name>A0A1B3ZE75_9SPHN</name>
<organism evidence="3 4">
    <name type="scientific">Sphingomonas panacis</name>
    <dbReference type="NCBI Taxonomy" id="1560345"/>
    <lineage>
        <taxon>Bacteria</taxon>
        <taxon>Pseudomonadati</taxon>
        <taxon>Pseudomonadota</taxon>
        <taxon>Alphaproteobacteria</taxon>
        <taxon>Sphingomonadales</taxon>
        <taxon>Sphingomonadaceae</taxon>
        <taxon>Sphingomonas</taxon>
    </lineage>
</organism>
<dbReference type="Pfam" id="PF05065">
    <property type="entry name" value="Phage_capsid"/>
    <property type="match status" value="1"/>
</dbReference>
<dbReference type="RefSeq" id="WP_069206261.1">
    <property type="nucleotide sequence ID" value="NZ_CP014168.1"/>
</dbReference>
<sequence>MRITALKTSLAAVVASMDGILATASNDNDRDLTAEEQTAFDAKAIEAKDLQAKIAREESVLALKASAATPVVLPGAAPGAAQPGTVPATVAEKPEPGAMVGRIAIALAATGGRDQRAMAAHAQEIWGDQTGQIVANMEQSTATKGGYLVDTAYSADFIGLLRPKVVIRNAGARSVPMPDGNITMRKQTGSTNAGYVGERTPAPTTDIAVGSLSMSAKTLRALVPITNQLLRRASFGVDAMVRDDLITSAAIKEDQQFLRGTGSDLAPAGLRSMIIAGNVLTMTANPTLVTVRSDMARLKLKVVNANVPLSKCGYIMSPTVQSFLENITDGNGNKAFPEVASGRFGIYPLFVTTSVPDNLGAGANESEIYFGDFEQFLIGDTYQVTLAASDSAAYDDNGTIRSAFSNDETLIRLIEEHDTELRYDAAFAVLTGVTWKP</sequence>
<dbReference type="STRING" id="1560345.AWL63_19065"/>
<dbReference type="NCBIfam" id="TIGR01554">
    <property type="entry name" value="major_cap_HK97"/>
    <property type="match status" value="1"/>
</dbReference>
<comment type="subcellular location">
    <subcellularLocation>
        <location evidence="1">Virion</location>
    </subcellularLocation>
</comment>
<evidence type="ECO:0000313" key="3">
    <source>
        <dbReference type="EMBL" id="AOH85731.1"/>
    </source>
</evidence>
<dbReference type="SUPFAM" id="SSF56563">
    <property type="entry name" value="Major capsid protein gp5"/>
    <property type="match status" value="1"/>
</dbReference>
<reference evidence="3 4" key="1">
    <citation type="submission" date="2016-01" db="EMBL/GenBank/DDBJ databases">
        <title>Complete genome and mega plasmid sequence of Sphingomonas panacis DCY99 elicits systemic resistance in rice to Xanthomonas oryzae.</title>
        <authorList>
            <person name="Kim Y.J."/>
            <person name="Yang D.C."/>
            <person name="Sing P."/>
        </authorList>
    </citation>
    <scope>NUCLEOTIDE SEQUENCE [LARGE SCALE GENOMIC DNA]</scope>
    <source>
        <strain evidence="3 4">DCY99</strain>
    </source>
</reference>
<dbReference type="Proteomes" id="UP000094256">
    <property type="component" value="Chromosome"/>
</dbReference>